<proteinExistence type="predicted"/>
<dbReference type="Proteomes" id="UP000054383">
    <property type="component" value="Unassembled WGS sequence"/>
</dbReference>
<feature type="region of interest" description="Disordered" evidence="1">
    <location>
        <begin position="99"/>
        <end position="123"/>
    </location>
</feature>
<organism evidence="2 3">
    <name type="scientific">Talaromyces islandicus</name>
    <name type="common">Penicillium islandicum</name>
    <dbReference type="NCBI Taxonomy" id="28573"/>
    <lineage>
        <taxon>Eukaryota</taxon>
        <taxon>Fungi</taxon>
        <taxon>Dikarya</taxon>
        <taxon>Ascomycota</taxon>
        <taxon>Pezizomycotina</taxon>
        <taxon>Eurotiomycetes</taxon>
        <taxon>Eurotiomycetidae</taxon>
        <taxon>Eurotiales</taxon>
        <taxon>Trichocomaceae</taxon>
        <taxon>Talaromyces</taxon>
        <taxon>Talaromyces sect. Islandici</taxon>
    </lineage>
</organism>
<sequence length="137" mass="14841">MLVVCSDDLFLLSAASEASFNDRAATRTWRLGGFDFRVEVFLRLKGHLPTPAKKGTFLKETFLKETFLKETFLLVPQHLSAASVRHAPSSCLRLLEGRGGQLQGDRGPSRAAMSQSIGSGSGGLPSPRVIINLSQVL</sequence>
<name>A0A0U1MD44_TALIS</name>
<accession>A0A0U1MD44</accession>
<reference evidence="2 3" key="1">
    <citation type="submission" date="2015-04" db="EMBL/GenBank/DDBJ databases">
        <authorList>
            <person name="Syromyatnikov M.Y."/>
            <person name="Popov V.N."/>
        </authorList>
    </citation>
    <scope>NUCLEOTIDE SEQUENCE [LARGE SCALE GENOMIC DNA]</scope>
    <source>
        <strain evidence="2">WF-38-12</strain>
    </source>
</reference>
<keyword evidence="3" id="KW-1185">Reference proteome</keyword>
<evidence type="ECO:0000256" key="1">
    <source>
        <dbReference type="SAM" id="MobiDB-lite"/>
    </source>
</evidence>
<evidence type="ECO:0000313" key="3">
    <source>
        <dbReference type="Proteomes" id="UP000054383"/>
    </source>
</evidence>
<protein>
    <submittedName>
        <fullName evidence="2">Uncharacterized protein</fullName>
    </submittedName>
</protein>
<dbReference type="AlphaFoldDB" id="A0A0U1MD44"/>
<dbReference type="EMBL" id="CVMT01000069">
    <property type="protein sequence ID" value="CRG92940.1"/>
    <property type="molecule type" value="Genomic_DNA"/>
</dbReference>
<evidence type="ECO:0000313" key="2">
    <source>
        <dbReference type="EMBL" id="CRG92940.1"/>
    </source>
</evidence>
<gene>
    <name evidence="2" type="ORF">PISL3812_10029</name>
</gene>